<dbReference type="STRING" id="1618443.UV73_C0005G0075"/>
<dbReference type="SUPFAM" id="SSF56300">
    <property type="entry name" value="Metallo-dependent phosphatases"/>
    <property type="match status" value="1"/>
</dbReference>
<proteinExistence type="predicted"/>
<dbReference type="GO" id="GO:0016787">
    <property type="term" value="F:hydrolase activity"/>
    <property type="evidence" value="ECO:0007669"/>
    <property type="project" value="InterPro"/>
</dbReference>
<feature type="domain" description="Calcineurin-like phosphoesterase" evidence="1">
    <location>
        <begin position="51"/>
        <end position="298"/>
    </location>
</feature>
<protein>
    <recommendedName>
        <fullName evidence="1">Calcineurin-like phosphoesterase domain-containing protein</fullName>
    </recommendedName>
</protein>
<evidence type="ECO:0000313" key="2">
    <source>
        <dbReference type="EMBL" id="KKS97798.1"/>
    </source>
</evidence>
<gene>
    <name evidence="2" type="ORF">UV73_C0005G0075</name>
</gene>
<dbReference type="Gene3D" id="3.60.21.10">
    <property type="match status" value="1"/>
</dbReference>
<comment type="caution">
    <text evidence="2">The sequence shown here is derived from an EMBL/GenBank/DDBJ whole genome shotgun (WGS) entry which is preliminary data.</text>
</comment>
<organism evidence="2 3">
    <name type="scientific">Candidatus Gottesmanbacteria bacterium GW2011_GWA2_43_14</name>
    <dbReference type="NCBI Taxonomy" id="1618443"/>
    <lineage>
        <taxon>Bacteria</taxon>
        <taxon>Candidatus Gottesmaniibacteriota</taxon>
    </lineage>
</organism>
<dbReference type="Proteomes" id="UP000034894">
    <property type="component" value="Unassembled WGS sequence"/>
</dbReference>
<sequence>MGTNNPKKFSGWLTPDKPDRHSSFIGPLVGFRHKAHVVTKPSPETEVFPERFIYVGCLHGGNETIYNRLEQVAENPPDYLIFTGDISGSPEIEKLKKHFYDDKESNKDSVYRKYAYFGDWAATLPQAKRWELLSTLKPHAERLLKIIKKIKNPQTKICILEGNWDNPEISGVRAVAGNDIPDVFDTQAFFKSRGYPFINRPSLLQSKSSVHLLFPYITLLRSEEINEQFIRDSLNAVSEAKKASKTVVMVGHAEANWRIHHLDSRISPLTYERKTVIDNFGRLMAVFRPDEVIYPHQHARLHDEQGKLIDKDSKYLLEVRQQGVKLVEDTMSLKSNDATILATYIPLGYLAEEDFTTSN</sequence>
<accession>A0A0G1GG44</accession>
<evidence type="ECO:0000259" key="1">
    <source>
        <dbReference type="Pfam" id="PF00149"/>
    </source>
</evidence>
<dbReference type="InterPro" id="IPR004843">
    <property type="entry name" value="Calcineurin-like_PHP"/>
</dbReference>
<evidence type="ECO:0000313" key="3">
    <source>
        <dbReference type="Proteomes" id="UP000034894"/>
    </source>
</evidence>
<name>A0A0G1GG44_9BACT</name>
<dbReference type="AlphaFoldDB" id="A0A0G1GG44"/>
<dbReference type="InterPro" id="IPR029052">
    <property type="entry name" value="Metallo-depent_PP-like"/>
</dbReference>
<dbReference type="Pfam" id="PF00149">
    <property type="entry name" value="Metallophos"/>
    <property type="match status" value="1"/>
</dbReference>
<dbReference type="EMBL" id="LCFP01000005">
    <property type="protein sequence ID" value="KKS97798.1"/>
    <property type="molecule type" value="Genomic_DNA"/>
</dbReference>
<reference evidence="2 3" key="1">
    <citation type="journal article" date="2015" name="Nature">
        <title>rRNA introns, odd ribosomes, and small enigmatic genomes across a large radiation of phyla.</title>
        <authorList>
            <person name="Brown C.T."/>
            <person name="Hug L.A."/>
            <person name="Thomas B.C."/>
            <person name="Sharon I."/>
            <person name="Castelle C.J."/>
            <person name="Singh A."/>
            <person name="Wilkins M.J."/>
            <person name="Williams K.H."/>
            <person name="Banfield J.F."/>
        </authorList>
    </citation>
    <scope>NUCLEOTIDE SEQUENCE [LARGE SCALE GENOMIC DNA]</scope>
</reference>